<organism evidence="2 3">
    <name type="scientific">Kingdonia uniflora</name>
    <dbReference type="NCBI Taxonomy" id="39325"/>
    <lineage>
        <taxon>Eukaryota</taxon>
        <taxon>Viridiplantae</taxon>
        <taxon>Streptophyta</taxon>
        <taxon>Embryophyta</taxon>
        <taxon>Tracheophyta</taxon>
        <taxon>Spermatophyta</taxon>
        <taxon>Magnoliopsida</taxon>
        <taxon>Ranunculales</taxon>
        <taxon>Circaeasteraceae</taxon>
        <taxon>Kingdonia</taxon>
    </lineage>
</organism>
<dbReference type="Proteomes" id="UP000541444">
    <property type="component" value="Unassembled WGS sequence"/>
</dbReference>
<keyword evidence="1" id="KW-1133">Transmembrane helix</keyword>
<dbReference type="EMBL" id="JACGCM010001183">
    <property type="protein sequence ID" value="KAF6159861.1"/>
    <property type="molecule type" value="Genomic_DNA"/>
</dbReference>
<comment type="caution">
    <text evidence="2">The sequence shown here is derived from an EMBL/GenBank/DDBJ whole genome shotgun (WGS) entry which is preliminary data.</text>
</comment>
<accession>A0A7J7MY41</accession>
<proteinExistence type="predicted"/>
<dbReference type="GO" id="GO:0045273">
    <property type="term" value="C:respiratory chain complex II (succinate dehydrogenase)"/>
    <property type="evidence" value="ECO:0007669"/>
    <property type="project" value="InterPro"/>
</dbReference>
<protein>
    <submittedName>
        <fullName evidence="2">Uncharacterized protein</fullName>
    </submittedName>
</protein>
<keyword evidence="3" id="KW-1185">Reference proteome</keyword>
<keyword evidence="1" id="KW-0812">Transmembrane</keyword>
<dbReference type="AlphaFoldDB" id="A0A7J7MY41"/>
<evidence type="ECO:0000256" key="1">
    <source>
        <dbReference type="SAM" id="Phobius"/>
    </source>
</evidence>
<sequence>MAFFLNKTSMFQSQKMEDPMFQSRRPFHIEPGAREKALLEKDPALKRFKSSKEGVKRIKIFGNVLLTVVLAGACYEFYLKREARKKEQATTLGEQ</sequence>
<dbReference type="OrthoDB" id="684848at2759"/>
<dbReference type="InterPro" id="IPR034573">
    <property type="entry name" value="SDH7"/>
</dbReference>
<keyword evidence="1" id="KW-0472">Membrane</keyword>
<dbReference type="PANTHER" id="PTHR36041:SF2">
    <property type="entry name" value="SUCCINATE DEHYDROGENASE SUBUNIT 7A, MITOCHONDRIAL-RELATED"/>
    <property type="match status" value="1"/>
</dbReference>
<dbReference type="PANTHER" id="PTHR36041">
    <property type="entry name" value="SUCCINATE DEHYDROGENASE SUBUNIT 7A, MITOCHONDRIAL-RELATED"/>
    <property type="match status" value="1"/>
</dbReference>
<feature type="transmembrane region" description="Helical" evidence="1">
    <location>
        <begin position="60"/>
        <end position="78"/>
    </location>
</feature>
<name>A0A7J7MY41_9MAGN</name>
<gene>
    <name evidence="2" type="ORF">GIB67_032945</name>
</gene>
<evidence type="ECO:0000313" key="3">
    <source>
        <dbReference type="Proteomes" id="UP000541444"/>
    </source>
</evidence>
<reference evidence="2 3" key="1">
    <citation type="journal article" date="2020" name="IScience">
        <title>Genome Sequencing of the Endangered Kingdonia uniflora (Circaeasteraceae, Ranunculales) Reveals Potential Mechanisms of Evolutionary Specialization.</title>
        <authorList>
            <person name="Sun Y."/>
            <person name="Deng T."/>
            <person name="Zhang A."/>
            <person name="Moore M.J."/>
            <person name="Landis J.B."/>
            <person name="Lin N."/>
            <person name="Zhang H."/>
            <person name="Zhang X."/>
            <person name="Huang J."/>
            <person name="Zhang X."/>
            <person name="Sun H."/>
            <person name="Wang H."/>
        </authorList>
    </citation>
    <scope>NUCLEOTIDE SEQUENCE [LARGE SCALE GENOMIC DNA]</scope>
    <source>
        <strain evidence="2">TB1705</strain>
        <tissue evidence="2">Leaf</tissue>
    </source>
</reference>
<evidence type="ECO:0000313" key="2">
    <source>
        <dbReference type="EMBL" id="KAF6159861.1"/>
    </source>
</evidence>